<sequence>MIEDAGAPGTRARPPAPQSPGWTMVLPLKGGPKAKSRLAAPAALATAIALDCLDAVLATPAVSRVVVVTADALLTGSATAAGAEVRGESRPGSGLLAAIEDGLRGLEGPCAVLLGDLPALRPADLDLALQSASQALTTSPPSRRTAPDMVFVPDADGIGTVLLAAREPGRMRPSFGPSSARKHAESGALKLELDLPALRRDVDTQADLRAAAALGLGPRTGALLQDGAISPG</sequence>
<proteinExistence type="predicted"/>
<keyword evidence="3" id="KW-0547">Nucleotide-binding</keyword>
<evidence type="ECO:0000313" key="7">
    <source>
        <dbReference type="EMBL" id="MCD5313745.1"/>
    </source>
</evidence>
<dbReference type="PANTHER" id="PTHR40392:SF1">
    <property type="entry name" value="2-PHOSPHO-L-LACTATE GUANYLYLTRANSFERASE"/>
    <property type="match status" value="1"/>
</dbReference>
<evidence type="ECO:0000256" key="5">
    <source>
        <dbReference type="SAM" id="MobiDB-lite"/>
    </source>
</evidence>
<dbReference type="Proteomes" id="UP001138997">
    <property type="component" value="Unassembled WGS sequence"/>
</dbReference>
<evidence type="ECO:0000256" key="2">
    <source>
        <dbReference type="ARBA" id="ARBA00022695"/>
    </source>
</evidence>
<feature type="compositionally biased region" description="Low complexity" evidence="5">
    <location>
        <begin position="1"/>
        <end position="13"/>
    </location>
</feature>
<dbReference type="InterPro" id="IPR029044">
    <property type="entry name" value="Nucleotide-diphossugar_trans"/>
</dbReference>
<name>A0A9X1NGS2_9ACTN</name>
<gene>
    <name evidence="7" type="primary">cofC</name>
    <name evidence="7" type="ORF">LR394_22825</name>
</gene>
<keyword evidence="1 7" id="KW-0808">Transferase</keyword>
<dbReference type="InterPro" id="IPR025877">
    <property type="entry name" value="MobA-like_NTP_Trfase"/>
</dbReference>
<keyword evidence="8" id="KW-1185">Reference proteome</keyword>
<keyword evidence="2 7" id="KW-0548">Nucleotidyltransferase</keyword>
<keyword evidence="4" id="KW-0342">GTP-binding</keyword>
<dbReference type="EMBL" id="JAJOMB010000013">
    <property type="protein sequence ID" value="MCD5313745.1"/>
    <property type="molecule type" value="Genomic_DNA"/>
</dbReference>
<dbReference type="NCBIfam" id="TIGR03552">
    <property type="entry name" value="F420_cofC"/>
    <property type="match status" value="1"/>
</dbReference>
<comment type="caution">
    <text evidence="7">The sequence shown here is derived from an EMBL/GenBank/DDBJ whole genome shotgun (WGS) entry which is preliminary data.</text>
</comment>
<evidence type="ECO:0000256" key="4">
    <source>
        <dbReference type="ARBA" id="ARBA00023134"/>
    </source>
</evidence>
<reference evidence="7" key="1">
    <citation type="submission" date="2021-11" db="EMBL/GenBank/DDBJ databases">
        <title>Streptomyces corallinus and Kineosporia corallina sp. nov., two new coral-derived marine actinobacteria.</title>
        <authorList>
            <person name="Buangrab K."/>
            <person name="Sutthacheep M."/>
            <person name="Yeemin T."/>
            <person name="Harunari E."/>
            <person name="Igarashi Y."/>
            <person name="Sripreechasak P."/>
            <person name="Kanchanasin P."/>
            <person name="Tanasupawat S."/>
            <person name="Phongsopitanun W."/>
        </authorList>
    </citation>
    <scope>NUCLEOTIDE SEQUENCE</scope>
    <source>
        <strain evidence="7">JCM 31032</strain>
    </source>
</reference>
<dbReference type="PANTHER" id="PTHR40392">
    <property type="entry name" value="2-PHOSPHO-L-LACTATE GUANYLYLTRANSFERASE"/>
    <property type="match status" value="1"/>
</dbReference>
<organism evidence="7 8">
    <name type="scientific">Kineosporia babensis</name>
    <dbReference type="NCBI Taxonomy" id="499548"/>
    <lineage>
        <taxon>Bacteria</taxon>
        <taxon>Bacillati</taxon>
        <taxon>Actinomycetota</taxon>
        <taxon>Actinomycetes</taxon>
        <taxon>Kineosporiales</taxon>
        <taxon>Kineosporiaceae</taxon>
        <taxon>Kineosporia</taxon>
    </lineage>
</organism>
<dbReference type="AlphaFoldDB" id="A0A9X1NGS2"/>
<evidence type="ECO:0000259" key="6">
    <source>
        <dbReference type="Pfam" id="PF12804"/>
    </source>
</evidence>
<feature type="domain" description="MobA-like NTP transferase" evidence="6">
    <location>
        <begin position="58"/>
        <end position="162"/>
    </location>
</feature>
<dbReference type="Gene3D" id="3.90.550.10">
    <property type="entry name" value="Spore Coat Polysaccharide Biosynthesis Protein SpsA, Chain A"/>
    <property type="match status" value="1"/>
</dbReference>
<dbReference type="Pfam" id="PF12804">
    <property type="entry name" value="NTP_transf_3"/>
    <property type="match status" value="1"/>
</dbReference>
<dbReference type="EC" id="2.7.7.68" evidence="7"/>
<evidence type="ECO:0000256" key="3">
    <source>
        <dbReference type="ARBA" id="ARBA00022741"/>
    </source>
</evidence>
<protein>
    <submittedName>
        <fullName evidence="7">2-phospho-L-lactate guanylyltransferase</fullName>
        <ecNumber evidence="7">2.7.7.68</ecNumber>
    </submittedName>
</protein>
<dbReference type="SUPFAM" id="SSF53448">
    <property type="entry name" value="Nucleotide-diphospho-sugar transferases"/>
    <property type="match status" value="1"/>
</dbReference>
<dbReference type="GO" id="GO:0043814">
    <property type="term" value="F:phospholactate guanylyltransferase activity"/>
    <property type="evidence" value="ECO:0007669"/>
    <property type="project" value="UniProtKB-EC"/>
</dbReference>
<accession>A0A9X1NGS2</accession>
<evidence type="ECO:0000256" key="1">
    <source>
        <dbReference type="ARBA" id="ARBA00022679"/>
    </source>
</evidence>
<evidence type="ECO:0000313" key="8">
    <source>
        <dbReference type="Proteomes" id="UP001138997"/>
    </source>
</evidence>
<dbReference type="InterPro" id="IPR002835">
    <property type="entry name" value="CofC"/>
</dbReference>
<dbReference type="GO" id="GO:0005525">
    <property type="term" value="F:GTP binding"/>
    <property type="evidence" value="ECO:0007669"/>
    <property type="project" value="UniProtKB-KW"/>
</dbReference>
<feature type="region of interest" description="Disordered" evidence="5">
    <location>
        <begin position="1"/>
        <end position="22"/>
    </location>
</feature>
<dbReference type="RefSeq" id="WP_231445256.1">
    <property type="nucleotide sequence ID" value="NZ_JAJOMB010000013.1"/>
</dbReference>